<dbReference type="PANTHER" id="PTHR21656:SF2">
    <property type="entry name" value="MALE-SPECIFIC LETHAL 1 HOMOLOG"/>
    <property type="match status" value="1"/>
</dbReference>
<organism evidence="4 5">
    <name type="scientific">Allacma fusca</name>
    <dbReference type="NCBI Taxonomy" id="39272"/>
    <lineage>
        <taxon>Eukaryota</taxon>
        <taxon>Metazoa</taxon>
        <taxon>Ecdysozoa</taxon>
        <taxon>Arthropoda</taxon>
        <taxon>Hexapoda</taxon>
        <taxon>Collembola</taxon>
        <taxon>Symphypleona</taxon>
        <taxon>Sminthuridae</taxon>
        <taxon>Allacma</taxon>
    </lineage>
</organism>
<dbReference type="GO" id="GO:0003682">
    <property type="term" value="F:chromatin binding"/>
    <property type="evidence" value="ECO:0007669"/>
    <property type="project" value="TreeGrafter"/>
</dbReference>
<feature type="compositionally biased region" description="Polar residues" evidence="2">
    <location>
        <begin position="373"/>
        <end position="415"/>
    </location>
</feature>
<feature type="compositionally biased region" description="Basic and acidic residues" evidence="2">
    <location>
        <begin position="512"/>
        <end position="524"/>
    </location>
</feature>
<feature type="compositionally biased region" description="Low complexity" evidence="2">
    <location>
        <begin position="492"/>
        <end position="507"/>
    </location>
</feature>
<feature type="compositionally biased region" description="Polar residues" evidence="2">
    <location>
        <begin position="78"/>
        <end position="89"/>
    </location>
</feature>
<feature type="region of interest" description="Disordered" evidence="2">
    <location>
        <begin position="366"/>
        <end position="540"/>
    </location>
</feature>
<feature type="compositionally biased region" description="Pro residues" evidence="2">
    <location>
        <begin position="471"/>
        <end position="481"/>
    </location>
</feature>
<dbReference type="OrthoDB" id="6022555at2759"/>
<feature type="compositionally biased region" description="Low complexity" evidence="2">
    <location>
        <begin position="193"/>
        <end position="209"/>
    </location>
</feature>
<feature type="region of interest" description="Disordered" evidence="2">
    <location>
        <begin position="60"/>
        <end position="116"/>
    </location>
</feature>
<evidence type="ECO:0000313" key="5">
    <source>
        <dbReference type="Proteomes" id="UP000708208"/>
    </source>
</evidence>
<evidence type="ECO:0000256" key="2">
    <source>
        <dbReference type="SAM" id="MobiDB-lite"/>
    </source>
</evidence>
<proteinExistence type="predicted"/>
<dbReference type="AlphaFoldDB" id="A0A8J2LQW1"/>
<comment type="caution">
    <text evidence="4">The sequence shown here is derived from an EMBL/GenBank/DDBJ whole genome shotgun (WGS) entry which is preliminary data.</text>
</comment>
<dbReference type="SMART" id="SM01300">
    <property type="entry name" value="PEHE"/>
    <property type="match status" value="1"/>
</dbReference>
<dbReference type="GO" id="GO:0072487">
    <property type="term" value="C:MSL complex"/>
    <property type="evidence" value="ECO:0007669"/>
    <property type="project" value="InterPro"/>
</dbReference>
<dbReference type="PANTHER" id="PTHR21656">
    <property type="entry name" value="MALE-SPECIFIC LETHAL-1 PROTEIN"/>
    <property type="match status" value="1"/>
</dbReference>
<feature type="compositionally biased region" description="Low complexity" evidence="2">
    <location>
        <begin position="525"/>
        <end position="540"/>
    </location>
</feature>
<feature type="compositionally biased region" description="Basic and acidic residues" evidence="2">
    <location>
        <begin position="784"/>
        <end position="796"/>
    </location>
</feature>
<accession>A0A8J2LQW1</accession>
<feature type="region of interest" description="Disordered" evidence="2">
    <location>
        <begin position="784"/>
        <end position="819"/>
    </location>
</feature>
<feature type="coiled-coil region" evidence="1">
    <location>
        <begin position="126"/>
        <end position="167"/>
    </location>
</feature>
<feature type="compositionally biased region" description="Polar residues" evidence="2">
    <location>
        <begin position="604"/>
        <end position="614"/>
    </location>
</feature>
<gene>
    <name evidence="4" type="ORF">AFUS01_LOCUS44375</name>
</gene>
<sequence>MKIFGGEANLNLMLNNSIEFLKERMTSKMEPIPSKVPTVSSPNKQDCMAELENMIRLIRRGHAKDKKNSSKANDSKTSLKTLENASKHNNYPVDPLAIPAAPMNLGKDKPSDGSNSDMVEVLRQMLDKALQALKICQSRITEANKRHEASQLEIQKLQDEVRNLRAQINPPQLQLMKGLSSLSMGNKRRRLRSPSSSGSTSRSTSSSRNHSSRRSESPPQLSPAFIPRPTSASVHVANSNKRSRYNSPHSFVSESNESNSDASNIFNHDIQLEDAQFPDSGKTMNCNDSGTASKDPALSDGLKLRFRNLKSNMKNTSHLSVMSTKHPNSVKGRSSSLYSFKKVSQDTTGGAPQSLLSTTPCTNSSGVMKFNKNKTPVRTYGNTRSSSASRVHQGANTSSNSVSPQTPSLKSNSVFTGKIARNVNKLSDPEPPVLENHAESESEEEFDAFTFAKNDDDDESEELIDIDELPEIPPPALPPPKSAHRRTTGLLSNFQSASPSNSSFKFSLTQEGHSRSSESLKMPDIRSSASMPSSPISSIDSIASSKSCRILSKSSAGLRKFRSSTLSSRAASSIHGMTSKLLKSRPKLRENRHSYPMVRKFRNSQEQKPSQATLSPFPPRQFDKRIDYSSYLNGNSPLDSNSVVVPEEDDADVIKDEADAPSTSKSITTRKGIREILERFSMRLDGSENCMMAQIPYQFYESETTYDPVDGEDESFKPEKKDASLVEIPRWRERIFEPFDTNVGQATDESLDDQVFLKRHTKSEINERRRKRWDSQRMREESYLEKLKRKREERENQKKHKKKRGRGQQNDKNSKDDDIFTFQPLIHDAVYIRNDPELPITVFGYPLPIIESEEFELPWTVPTKPAKSPKKTTEANKITTPSSKISGLKTALRQSKR</sequence>
<feature type="region of interest" description="Disordered" evidence="2">
    <location>
        <begin position="861"/>
        <end position="897"/>
    </location>
</feature>
<evidence type="ECO:0000259" key="3">
    <source>
        <dbReference type="PROSITE" id="PS52052"/>
    </source>
</evidence>
<dbReference type="Pfam" id="PF15275">
    <property type="entry name" value="PEHE"/>
    <property type="match status" value="1"/>
</dbReference>
<keyword evidence="1" id="KW-0175">Coiled coil</keyword>
<feature type="domain" description="PEHE" evidence="3">
    <location>
        <begin position="725"/>
        <end position="859"/>
    </location>
</feature>
<feature type="region of interest" description="Disordered" evidence="2">
    <location>
        <begin position="598"/>
        <end position="621"/>
    </location>
</feature>
<name>A0A8J2LQW1_9HEXA</name>
<dbReference type="InterPro" id="IPR026711">
    <property type="entry name" value="Msl-1"/>
</dbReference>
<evidence type="ECO:0000256" key="1">
    <source>
        <dbReference type="SAM" id="Coils"/>
    </source>
</evidence>
<dbReference type="PROSITE" id="PS52052">
    <property type="entry name" value="PEHE"/>
    <property type="match status" value="1"/>
</dbReference>
<feature type="compositionally biased region" description="Polar residues" evidence="2">
    <location>
        <begin position="230"/>
        <end position="252"/>
    </location>
</feature>
<feature type="compositionally biased region" description="Polar residues" evidence="2">
    <location>
        <begin position="875"/>
        <end position="885"/>
    </location>
</feature>
<protein>
    <recommendedName>
        <fullName evidence="3">PEHE domain-containing protein</fullName>
    </recommendedName>
</protein>
<feature type="compositionally biased region" description="Basic residues" evidence="2">
    <location>
        <begin position="797"/>
        <end position="806"/>
    </location>
</feature>
<keyword evidence="5" id="KW-1185">Reference proteome</keyword>
<dbReference type="EMBL" id="CAJVCH010570440">
    <property type="protein sequence ID" value="CAG7834937.1"/>
    <property type="molecule type" value="Genomic_DNA"/>
</dbReference>
<dbReference type="InterPro" id="IPR029332">
    <property type="entry name" value="PEHE_dom"/>
</dbReference>
<evidence type="ECO:0000313" key="4">
    <source>
        <dbReference type="EMBL" id="CAG7834937.1"/>
    </source>
</evidence>
<feature type="region of interest" description="Disordered" evidence="2">
    <location>
        <begin position="175"/>
        <end position="262"/>
    </location>
</feature>
<dbReference type="Proteomes" id="UP000708208">
    <property type="component" value="Unassembled WGS sequence"/>
</dbReference>
<feature type="compositionally biased region" description="Acidic residues" evidence="2">
    <location>
        <begin position="455"/>
        <end position="470"/>
    </location>
</feature>
<reference evidence="4" key="1">
    <citation type="submission" date="2021-06" db="EMBL/GenBank/DDBJ databases">
        <authorList>
            <person name="Hodson N. C."/>
            <person name="Mongue J. A."/>
            <person name="Jaron S. K."/>
        </authorList>
    </citation>
    <scope>NUCLEOTIDE SEQUENCE</scope>
</reference>